<dbReference type="EMBL" id="JAPDRN010000004">
    <property type="protein sequence ID" value="KAJ9645611.1"/>
    <property type="molecule type" value="Genomic_DNA"/>
</dbReference>
<dbReference type="PANTHER" id="PTHR16099">
    <property type="entry name" value="8-OXO-DGTP DIPHOSPHATES NUDT15"/>
    <property type="match status" value="1"/>
</dbReference>
<dbReference type="GO" id="GO:0009116">
    <property type="term" value="P:nucleoside metabolic process"/>
    <property type="evidence" value="ECO:0007669"/>
    <property type="project" value="InterPro"/>
</dbReference>
<dbReference type="InterPro" id="IPR000086">
    <property type="entry name" value="NUDIX_hydrolase_dom"/>
</dbReference>
<dbReference type="PROSITE" id="PS51462">
    <property type="entry name" value="NUDIX"/>
    <property type="match status" value="1"/>
</dbReference>
<dbReference type="AlphaFoldDB" id="A0AA38YDT3"/>
<name>A0AA38YDT3_9EURO</name>
<dbReference type="CDD" id="cd04678">
    <property type="entry name" value="NUDIX_MTH2_Nudt15"/>
    <property type="match status" value="1"/>
</dbReference>
<dbReference type="GO" id="GO:0005829">
    <property type="term" value="C:cytosol"/>
    <property type="evidence" value="ECO:0007669"/>
    <property type="project" value="TreeGrafter"/>
</dbReference>
<organism evidence="3 4">
    <name type="scientific">Knufia peltigerae</name>
    <dbReference type="NCBI Taxonomy" id="1002370"/>
    <lineage>
        <taxon>Eukaryota</taxon>
        <taxon>Fungi</taxon>
        <taxon>Dikarya</taxon>
        <taxon>Ascomycota</taxon>
        <taxon>Pezizomycotina</taxon>
        <taxon>Eurotiomycetes</taxon>
        <taxon>Chaetothyriomycetidae</taxon>
        <taxon>Chaetothyriales</taxon>
        <taxon>Trichomeriaceae</taxon>
        <taxon>Knufia</taxon>
    </lineage>
</organism>
<evidence type="ECO:0000313" key="4">
    <source>
        <dbReference type="Proteomes" id="UP001172681"/>
    </source>
</evidence>
<dbReference type="Pfam" id="PF00293">
    <property type="entry name" value="NUDIX"/>
    <property type="match status" value="1"/>
</dbReference>
<proteinExistence type="predicted"/>
<dbReference type="PRINTS" id="PR00502">
    <property type="entry name" value="NUDIXFAMILY"/>
</dbReference>
<dbReference type="Gene3D" id="3.90.79.10">
    <property type="entry name" value="Nucleoside Triphosphate Pyrophosphohydrolase"/>
    <property type="match status" value="1"/>
</dbReference>
<dbReference type="InterPro" id="IPR035994">
    <property type="entry name" value="Nucleoside_phosphorylase_sf"/>
</dbReference>
<dbReference type="InterPro" id="IPR020476">
    <property type="entry name" value="Nudix_hydrolase"/>
</dbReference>
<dbReference type="GO" id="GO:0006203">
    <property type="term" value="P:dGTP catabolic process"/>
    <property type="evidence" value="ECO:0007669"/>
    <property type="project" value="TreeGrafter"/>
</dbReference>
<accession>A0AA38YDT3</accession>
<reference evidence="3" key="1">
    <citation type="submission" date="2022-10" db="EMBL/GenBank/DDBJ databases">
        <title>Culturing micro-colonial fungi from biological soil crusts in the Mojave desert and describing Neophaeococcomyces mojavensis, and introducing the new genera and species Taxawa tesnikishii.</title>
        <authorList>
            <person name="Kurbessoian T."/>
            <person name="Stajich J.E."/>
        </authorList>
    </citation>
    <scope>NUCLEOTIDE SEQUENCE</scope>
    <source>
        <strain evidence="3">TK_35</strain>
    </source>
</reference>
<dbReference type="InterPro" id="IPR015797">
    <property type="entry name" value="NUDIX_hydrolase-like_dom_sf"/>
</dbReference>
<evidence type="ECO:0000259" key="2">
    <source>
        <dbReference type="PROSITE" id="PS51462"/>
    </source>
</evidence>
<evidence type="ECO:0000313" key="3">
    <source>
        <dbReference type="EMBL" id="KAJ9645611.1"/>
    </source>
</evidence>
<dbReference type="SUPFAM" id="SSF53167">
    <property type="entry name" value="Purine and uridine phosphorylases"/>
    <property type="match status" value="1"/>
</dbReference>
<dbReference type="PANTHER" id="PTHR16099:SF5">
    <property type="entry name" value="NUCLEOTIDE TRIPHOSPHATE DIPHOSPHATASE NUDT15"/>
    <property type="match status" value="1"/>
</dbReference>
<gene>
    <name evidence="3" type="ORF">H2204_001192</name>
</gene>
<dbReference type="InterPro" id="IPR020084">
    <property type="entry name" value="NUDIX_hydrolase_CS"/>
</dbReference>
<keyword evidence="1" id="KW-0378">Hydrolase</keyword>
<comment type="caution">
    <text evidence="3">The sequence shown here is derived from an EMBL/GenBank/DDBJ whole genome shotgun (WGS) entry which is preliminary data.</text>
</comment>
<evidence type="ECO:0000256" key="1">
    <source>
        <dbReference type="ARBA" id="ARBA00022801"/>
    </source>
</evidence>
<dbReference type="SUPFAM" id="SSF55811">
    <property type="entry name" value="Nudix"/>
    <property type="match status" value="1"/>
</dbReference>
<keyword evidence="4" id="KW-1185">Reference proteome</keyword>
<feature type="domain" description="Nudix hydrolase" evidence="2">
    <location>
        <begin position="414"/>
        <end position="576"/>
    </location>
</feature>
<dbReference type="GO" id="GO:0035539">
    <property type="term" value="F:8-oxo-7,8-dihydrodeoxyguanosine triphosphate pyrophosphatase activity"/>
    <property type="evidence" value="ECO:0007669"/>
    <property type="project" value="TreeGrafter"/>
</dbReference>
<protein>
    <recommendedName>
        <fullName evidence="2">Nudix hydrolase domain-containing protein</fullName>
    </recommendedName>
</protein>
<dbReference type="PROSITE" id="PS00893">
    <property type="entry name" value="NUDIX_BOX"/>
    <property type="match status" value="1"/>
</dbReference>
<sequence>MAASSDDEALAITISVEEIDAMIHSHTMRHSLKKYIGDKIHQDVRDRRWRRIIVRGHYRRDGLSTFEKEGRRFNWHRPTSRIIDDDVLEINCFPGQDYVKHNAYLIAMYLRLKELQSPSFGCPSRSTIVEYKLPCAEDCTAIFAGSNLSLMGQADIVILGHVEAVLPMTAYMWERGTWVRDQQLFEWRKIILPHGKVVSYLGCMISLWGDLVGSLIRVLKKLNNVSCVVHLGKAGSLRSRTKANGSVIQPNQIVVTGSSSCVGKESVQWSNPFEYDITRQDQSSTKLVAGQNVSVFSPLVETGVWFEQWRKKADWVDCEVFDAVRACREVDVHFGYLHIISDVLAQYYPENLSNERDTLTRSHRRLAFDKMKKILGGFLASSHSGKLLLSPPQIRNNVQHMEPKKSEVLLASEVPRVGVGVFVIHPANSTPEQQSSVSLDETNAWKFIMGKRLGSHGSGTYALPGGHLESGETLEECAAREVLEETGLMVHDVTFLTITNSILDAAEGGKHYLTVFMTARVMMDDDTGVSVRAEEGLPIAQLMEPNKCAGWEWVSWRQYEMWAKAQIRRRELLQADVDDRGGDDGRLLFSPMVDLLVQRPGVVPTLKWIP</sequence>
<dbReference type="Gene3D" id="3.40.50.1580">
    <property type="entry name" value="Nucleoside phosphorylase domain"/>
    <property type="match status" value="1"/>
</dbReference>
<dbReference type="Proteomes" id="UP001172681">
    <property type="component" value="Unassembled WGS sequence"/>
</dbReference>
<dbReference type="FunFam" id="3.90.79.10:FF:000060">
    <property type="entry name" value="Nudix hydrolase 1"/>
    <property type="match status" value="1"/>
</dbReference>